<comment type="caution">
    <text evidence="1">The sequence shown here is derived from an EMBL/GenBank/DDBJ whole genome shotgun (WGS) entry which is preliminary data.</text>
</comment>
<dbReference type="EMBL" id="BARS01022257">
    <property type="protein sequence ID" value="GAG12679.1"/>
    <property type="molecule type" value="Genomic_DNA"/>
</dbReference>
<organism evidence="1">
    <name type="scientific">marine sediment metagenome</name>
    <dbReference type="NCBI Taxonomy" id="412755"/>
    <lineage>
        <taxon>unclassified sequences</taxon>
        <taxon>metagenomes</taxon>
        <taxon>ecological metagenomes</taxon>
    </lineage>
</organism>
<evidence type="ECO:0000313" key="1">
    <source>
        <dbReference type="EMBL" id="GAG12679.1"/>
    </source>
</evidence>
<feature type="non-terminal residue" evidence="1">
    <location>
        <position position="31"/>
    </location>
</feature>
<accession>X0V3G9</accession>
<proteinExistence type="predicted"/>
<protein>
    <submittedName>
        <fullName evidence="1">Uncharacterized protein</fullName>
    </submittedName>
</protein>
<sequence>MRKAALGRSPVKPRLQRQENVVYDAVFKGEF</sequence>
<gene>
    <name evidence="1" type="ORF">S01H1_35612</name>
</gene>
<reference evidence="1" key="1">
    <citation type="journal article" date="2014" name="Front. Microbiol.">
        <title>High frequency of phylogenetically diverse reductive dehalogenase-homologous genes in deep subseafloor sedimentary metagenomes.</title>
        <authorList>
            <person name="Kawai M."/>
            <person name="Futagami T."/>
            <person name="Toyoda A."/>
            <person name="Takaki Y."/>
            <person name="Nishi S."/>
            <person name="Hori S."/>
            <person name="Arai W."/>
            <person name="Tsubouchi T."/>
            <person name="Morono Y."/>
            <person name="Uchiyama I."/>
            <person name="Ito T."/>
            <person name="Fujiyama A."/>
            <person name="Inagaki F."/>
            <person name="Takami H."/>
        </authorList>
    </citation>
    <scope>NUCLEOTIDE SEQUENCE</scope>
    <source>
        <strain evidence="1">Expedition CK06-06</strain>
    </source>
</reference>
<dbReference type="AlphaFoldDB" id="X0V3G9"/>
<name>X0V3G9_9ZZZZ</name>